<evidence type="ECO:0000256" key="1">
    <source>
        <dbReference type="ARBA" id="ARBA00004651"/>
    </source>
</evidence>
<dbReference type="InterPro" id="IPR001996">
    <property type="entry name" value="PTS_IIB_1"/>
</dbReference>
<dbReference type="Proteomes" id="UP000584587">
    <property type="component" value="Unassembled WGS sequence"/>
</dbReference>
<feature type="transmembrane region" description="Helical" evidence="12">
    <location>
        <begin position="359"/>
        <end position="377"/>
    </location>
</feature>
<evidence type="ECO:0000313" key="16">
    <source>
        <dbReference type="Proteomes" id="UP000584587"/>
    </source>
</evidence>
<comment type="caution">
    <text evidence="15">The sequence shown here is derived from an EMBL/GenBank/DDBJ whole genome shotgun (WGS) entry which is preliminary data.</text>
</comment>
<evidence type="ECO:0000256" key="7">
    <source>
        <dbReference type="ARBA" id="ARBA00022692"/>
    </source>
</evidence>
<dbReference type="InterPro" id="IPR018113">
    <property type="entry name" value="PTrfase_EIIB_Cys"/>
</dbReference>
<dbReference type="AlphaFoldDB" id="A0A846UDN1"/>
<reference evidence="15 16" key="1">
    <citation type="submission" date="2020-04" db="EMBL/GenBank/DDBJ databases">
        <title>Complete genome sequence of Spiroplasma platyhelix ATCC 51748, an insect isolate.</title>
        <authorList>
            <person name="Green E.A."/>
            <person name="Klassen J.L."/>
        </authorList>
    </citation>
    <scope>NUCLEOTIDE SEQUENCE [LARGE SCALE GENOMIC DNA]</scope>
    <source>
        <strain evidence="15 16">PALS-1</strain>
    </source>
</reference>
<comment type="subcellular location">
    <subcellularLocation>
        <location evidence="1">Cell membrane</location>
        <topology evidence="1">Multi-pass membrane protein</topology>
    </subcellularLocation>
</comment>
<evidence type="ECO:0000256" key="4">
    <source>
        <dbReference type="ARBA" id="ARBA00022597"/>
    </source>
</evidence>
<feature type="active site" description="Phosphocysteine intermediate; for EIIB activity" evidence="11">
    <location>
        <position position="636"/>
    </location>
</feature>
<keyword evidence="4" id="KW-0762">Sugar transport</keyword>
<evidence type="ECO:0000256" key="5">
    <source>
        <dbReference type="ARBA" id="ARBA00022679"/>
    </source>
</evidence>
<feature type="transmembrane region" description="Helical" evidence="12">
    <location>
        <begin position="431"/>
        <end position="452"/>
    </location>
</feature>
<feature type="domain" description="PTS EIIC type-1" evidence="14">
    <location>
        <begin position="30"/>
        <end position="499"/>
    </location>
</feature>
<feature type="transmembrane region" description="Helical" evidence="12">
    <location>
        <begin position="328"/>
        <end position="347"/>
    </location>
</feature>
<proteinExistence type="predicted"/>
<dbReference type="InterPro" id="IPR013013">
    <property type="entry name" value="PTS_EIIC_1"/>
</dbReference>
<dbReference type="InterPro" id="IPR036878">
    <property type="entry name" value="Glu_permease_IIB"/>
</dbReference>
<accession>A0A846UDN1</accession>
<keyword evidence="10 12" id="KW-0472">Membrane</keyword>
<evidence type="ECO:0000256" key="3">
    <source>
        <dbReference type="ARBA" id="ARBA00022475"/>
    </source>
</evidence>
<dbReference type="PROSITE" id="PS51103">
    <property type="entry name" value="PTS_EIIC_TYPE_1"/>
    <property type="match status" value="1"/>
</dbReference>
<protein>
    <submittedName>
        <fullName evidence="15">PTS transporter subunit EIIC</fullName>
    </submittedName>
</protein>
<dbReference type="PANTHER" id="PTHR30009">
    <property type="entry name" value="CYTOCHROME C-TYPE SYNTHESIS PROTEIN AND PTS TRANSMEMBRANE COMPONENT"/>
    <property type="match status" value="1"/>
</dbReference>
<feature type="transmembrane region" description="Helical" evidence="12">
    <location>
        <begin position="397"/>
        <end position="419"/>
    </location>
</feature>
<feature type="transmembrane region" description="Helical" evidence="12">
    <location>
        <begin position="173"/>
        <end position="201"/>
    </location>
</feature>
<dbReference type="GO" id="GO:0090563">
    <property type="term" value="F:protein-phosphocysteine-sugar phosphotransferase activity"/>
    <property type="evidence" value="ECO:0007669"/>
    <property type="project" value="TreeGrafter"/>
</dbReference>
<dbReference type="EMBL" id="JAAVVK010000002">
    <property type="protein sequence ID" value="NKE38608.1"/>
    <property type="molecule type" value="Genomic_DNA"/>
</dbReference>
<evidence type="ECO:0000256" key="6">
    <source>
        <dbReference type="ARBA" id="ARBA00022683"/>
    </source>
</evidence>
<dbReference type="GO" id="GO:0005886">
    <property type="term" value="C:plasma membrane"/>
    <property type="evidence" value="ECO:0007669"/>
    <property type="project" value="UniProtKB-SubCell"/>
</dbReference>
<dbReference type="CDD" id="cd00212">
    <property type="entry name" value="PTS_IIB_glc"/>
    <property type="match status" value="1"/>
</dbReference>
<dbReference type="Pfam" id="PF02378">
    <property type="entry name" value="PTS_EIIC"/>
    <property type="match status" value="1"/>
</dbReference>
<evidence type="ECO:0000313" key="15">
    <source>
        <dbReference type="EMBL" id="NKE38608.1"/>
    </source>
</evidence>
<dbReference type="InterPro" id="IPR003352">
    <property type="entry name" value="PTS_EIIC"/>
</dbReference>
<gene>
    <name evidence="15" type="ORF">HER12_02420</name>
</gene>
<keyword evidence="7 12" id="KW-0812">Transmembrane</keyword>
<feature type="transmembrane region" description="Helical" evidence="12">
    <location>
        <begin position="119"/>
        <end position="140"/>
    </location>
</feature>
<dbReference type="PROSITE" id="PS01035">
    <property type="entry name" value="PTS_EIIB_TYPE_1_CYS"/>
    <property type="match status" value="1"/>
</dbReference>
<feature type="transmembrane region" description="Helical" evidence="12">
    <location>
        <begin position="222"/>
        <end position="242"/>
    </location>
</feature>
<keyword evidence="8" id="KW-0418">Kinase</keyword>
<dbReference type="GO" id="GO:0009401">
    <property type="term" value="P:phosphoenolpyruvate-dependent sugar phosphotransferase system"/>
    <property type="evidence" value="ECO:0007669"/>
    <property type="project" value="UniProtKB-KW"/>
</dbReference>
<dbReference type="GO" id="GO:0008982">
    <property type="term" value="F:protein-N(PI)-phosphohistidine-sugar phosphotransferase activity"/>
    <property type="evidence" value="ECO:0007669"/>
    <property type="project" value="InterPro"/>
</dbReference>
<feature type="transmembrane region" description="Helical" evidence="12">
    <location>
        <begin position="43"/>
        <end position="67"/>
    </location>
</feature>
<feature type="transmembrane region" description="Helical" evidence="12">
    <location>
        <begin position="87"/>
        <end position="112"/>
    </location>
</feature>
<dbReference type="RefSeq" id="WP_168105085.1">
    <property type="nucleotide sequence ID" value="NZ_CP051215.1"/>
</dbReference>
<evidence type="ECO:0000256" key="9">
    <source>
        <dbReference type="ARBA" id="ARBA00022989"/>
    </source>
</evidence>
<evidence type="ECO:0000256" key="11">
    <source>
        <dbReference type="PROSITE-ProRule" id="PRU00421"/>
    </source>
</evidence>
<dbReference type="Gene3D" id="3.30.1360.60">
    <property type="entry name" value="Glucose permease domain IIB"/>
    <property type="match status" value="1"/>
</dbReference>
<evidence type="ECO:0000259" key="14">
    <source>
        <dbReference type="PROSITE" id="PS51103"/>
    </source>
</evidence>
<keyword evidence="2" id="KW-0813">Transport</keyword>
<dbReference type="NCBIfam" id="TIGR00826">
    <property type="entry name" value="EIIB_glc"/>
    <property type="match status" value="1"/>
</dbReference>
<dbReference type="PROSITE" id="PS51098">
    <property type="entry name" value="PTS_EIIB_TYPE_1"/>
    <property type="match status" value="1"/>
</dbReference>
<evidence type="ECO:0000259" key="13">
    <source>
        <dbReference type="PROSITE" id="PS51098"/>
    </source>
</evidence>
<keyword evidence="9 12" id="KW-1133">Transmembrane helix</keyword>
<feature type="domain" description="PTS EIIB type-1" evidence="13">
    <location>
        <begin position="614"/>
        <end position="691"/>
    </location>
</feature>
<sequence length="691" mass="74553">MTKLFTRKSKNTSDGSDKFNFKMHFNKIGGHLFGRLQNLSRAIVLPIAVLPIAGLLLGIGGGLSAAFQNLNDTQGAHIPIGLINIFVIMKAAGNVVFANLGVVFAISIAFGFAKASKGVAALSGFITFAVMTAVISGLFFPVTRDGGLYAGFDPWNLTNGKSFADNDNKYSGFFANILGISNTFDTSVLGGILVGWLVSVIHNHSYNIRMPRIFAFFAGERFVPILAVFLGLGMGIGFFFLWPALLKGFQAIGQGMGAAMNLKTEAGLGEINGADFKPTVGGAFIAMFFGMTERLLVPTGLHHVQYTPFWYTAVGGTWMNASGDVFSGAYSIFFAQFGSSATGVHLMQTPGTMFMSGRFAFMQYGYPFAALAMWMLAKPENKKTVAGILGSAALTSFLTGITEPILFSFLFVAPLAFLLDAILAGISFMMAYCLNVVVGQGFAAGFIDFSFFGIMPQALGKATGFYWVFVTGLVMAPCYFFGFYGLIKWRNYKTLGREEGALASELALQGVEASLDKSTKKSGNKALNLLNGLGGQSNIVDIEVKDQILLATLIDVKLISKPLIRLSGTKSIKEKDQKIEIIYSDGAQAMQKQLQDEMKNIPKTNKEVNSNTQDERLETIFKGLGGRENITVLDNCATRLRVTVVDINKVDEAILKTTGAIAVVKKGNSVQVIYGLEVGNIKNNLVNIWKV</sequence>
<keyword evidence="16" id="KW-1185">Reference proteome</keyword>
<evidence type="ECO:0000256" key="8">
    <source>
        <dbReference type="ARBA" id="ARBA00022777"/>
    </source>
</evidence>
<name>A0A846UDN1_9MOLU</name>
<organism evidence="15 16">
    <name type="scientific">Spiroplasma platyhelix PALS-1</name>
    <dbReference type="NCBI Taxonomy" id="1276218"/>
    <lineage>
        <taxon>Bacteria</taxon>
        <taxon>Bacillati</taxon>
        <taxon>Mycoplasmatota</taxon>
        <taxon>Mollicutes</taxon>
        <taxon>Entomoplasmatales</taxon>
        <taxon>Spiroplasmataceae</taxon>
        <taxon>Spiroplasma</taxon>
    </lineage>
</organism>
<evidence type="ECO:0000256" key="10">
    <source>
        <dbReference type="ARBA" id="ARBA00023136"/>
    </source>
</evidence>
<dbReference type="Pfam" id="PF00367">
    <property type="entry name" value="PTS_EIIB"/>
    <property type="match status" value="1"/>
</dbReference>
<feature type="transmembrane region" description="Helical" evidence="12">
    <location>
        <begin position="464"/>
        <end position="487"/>
    </location>
</feature>
<dbReference type="GO" id="GO:0016301">
    <property type="term" value="F:kinase activity"/>
    <property type="evidence" value="ECO:0007669"/>
    <property type="project" value="UniProtKB-KW"/>
</dbReference>
<keyword evidence="6" id="KW-0598">Phosphotransferase system</keyword>
<evidence type="ECO:0000256" key="2">
    <source>
        <dbReference type="ARBA" id="ARBA00022448"/>
    </source>
</evidence>
<dbReference type="SUPFAM" id="SSF55604">
    <property type="entry name" value="Glucose permease domain IIB"/>
    <property type="match status" value="1"/>
</dbReference>
<evidence type="ECO:0000256" key="12">
    <source>
        <dbReference type="SAM" id="Phobius"/>
    </source>
</evidence>
<keyword evidence="5" id="KW-0808">Transferase</keyword>
<dbReference type="InterPro" id="IPR050429">
    <property type="entry name" value="PTS_Glucose_EIICBA"/>
</dbReference>
<dbReference type="PANTHER" id="PTHR30009:SF20">
    <property type="entry name" value="PTS SYSTEM GLUCOSE-SPECIFIC EIICB COMPONENT-RELATED"/>
    <property type="match status" value="1"/>
</dbReference>
<keyword evidence="3" id="KW-1003">Cell membrane</keyword>